<accession>A0A2Z6N8Q1</accession>
<evidence type="ECO:0000313" key="1">
    <source>
        <dbReference type="EMBL" id="GAU33192.1"/>
    </source>
</evidence>
<reference evidence="2" key="1">
    <citation type="journal article" date="2017" name="Front. Plant Sci.">
        <title>Climate Clever Clovers: New Paradigm to Reduce the Environmental Footprint of Ruminants by Breeding Low Methanogenic Forages Utilizing Haplotype Variation.</title>
        <authorList>
            <person name="Kaur P."/>
            <person name="Appels R."/>
            <person name="Bayer P.E."/>
            <person name="Keeble-Gagnere G."/>
            <person name="Wang J."/>
            <person name="Hirakawa H."/>
            <person name="Shirasawa K."/>
            <person name="Vercoe P."/>
            <person name="Stefanova K."/>
            <person name="Durmic Z."/>
            <person name="Nichols P."/>
            <person name="Revell C."/>
            <person name="Isobe S.N."/>
            <person name="Edwards D."/>
            <person name="Erskine W."/>
        </authorList>
    </citation>
    <scope>NUCLEOTIDE SEQUENCE [LARGE SCALE GENOMIC DNA]</scope>
    <source>
        <strain evidence="2">cv. Daliak</strain>
    </source>
</reference>
<organism evidence="1 2">
    <name type="scientific">Trifolium subterraneum</name>
    <name type="common">Subterranean clover</name>
    <dbReference type="NCBI Taxonomy" id="3900"/>
    <lineage>
        <taxon>Eukaryota</taxon>
        <taxon>Viridiplantae</taxon>
        <taxon>Streptophyta</taxon>
        <taxon>Embryophyta</taxon>
        <taxon>Tracheophyta</taxon>
        <taxon>Spermatophyta</taxon>
        <taxon>Magnoliopsida</taxon>
        <taxon>eudicotyledons</taxon>
        <taxon>Gunneridae</taxon>
        <taxon>Pentapetalae</taxon>
        <taxon>rosids</taxon>
        <taxon>fabids</taxon>
        <taxon>Fabales</taxon>
        <taxon>Fabaceae</taxon>
        <taxon>Papilionoideae</taxon>
        <taxon>50 kb inversion clade</taxon>
        <taxon>NPAAA clade</taxon>
        <taxon>Hologalegina</taxon>
        <taxon>IRL clade</taxon>
        <taxon>Trifolieae</taxon>
        <taxon>Trifolium</taxon>
    </lineage>
</organism>
<sequence>MRGYQLKWQYRFYTLNKSGFETPMTEGGSGAGNGVVSSRDNYASVRRENRELKLEITKMRMRLTH</sequence>
<evidence type="ECO:0000313" key="2">
    <source>
        <dbReference type="Proteomes" id="UP000242715"/>
    </source>
</evidence>
<dbReference type="Proteomes" id="UP000242715">
    <property type="component" value="Unassembled WGS sequence"/>
</dbReference>
<proteinExistence type="predicted"/>
<protein>
    <submittedName>
        <fullName evidence="1">Uncharacterized protein</fullName>
    </submittedName>
</protein>
<gene>
    <name evidence="1" type="ORF">TSUD_206510</name>
</gene>
<keyword evidence="2" id="KW-1185">Reference proteome</keyword>
<dbReference type="AlphaFoldDB" id="A0A2Z6N8Q1"/>
<name>A0A2Z6N8Q1_TRISU</name>
<dbReference type="EMBL" id="DF973518">
    <property type="protein sequence ID" value="GAU33192.1"/>
    <property type="molecule type" value="Genomic_DNA"/>
</dbReference>